<proteinExistence type="predicted"/>
<evidence type="ECO:0000313" key="2">
    <source>
        <dbReference type="EMBL" id="CCE24688.1"/>
    </source>
</evidence>
<evidence type="ECO:0008006" key="4">
    <source>
        <dbReference type="Google" id="ProtNLM"/>
    </source>
</evidence>
<dbReference type="Proteomes" id="UP000008315">
    <property type="component" value="Chromosome"/>
</dbReference>
<organism evidence="2 3">
    <name type="scientific">Methylotuvimicrobium alcaliphilum (strain DSM 19304 / NCIMB 14124 / VKM B-2133 / 20Z)</name>
    <name type="common">Methylomicrobium alcaliphilum</name>
    <dbReference type="NCBI Taxonomy" id="1091494"/>
    <lineage>
        <taxon>Bacteria</taxon>
        <taxon>Pseudomonadati</taxon>
        <taxon>Pseudomonadota</taxon>
        <taxon>Gammaproteobacteria</taxon>
        <taxon>Methylococcales</taxon>
        <taxon>Methylococcaceae</taxon>
        <taxon>Methylotuvimicrobium</taxon>
    </lineage>
</organism>
<dbReference type="EMBL" id="FO082060">
    <property type="protein sequence ID" value="CCE24688.1"/>
    <property type="molecule type" value="Genomic_DNA"/>
</dbReference>
<dbReference type="PATRIC" id="fig|271065.3.peg.3114"/>
<dbReference type="InterPro" id="IPR016866">
    <property type="entry name" value="UCP028069"/>
</dbReference>
<accession>G4T214</accession>
<dbReference type="Pfam" id="PF11932">
    <property type="entry name" value="DUF3450"/>
    <property type="match status" value="1"/>
</dbReference>
<reference evidence="3" key="1">
    <citation type="journal article" date="2012" name="J. Bacteriol.">
        <title>Genome sequence of the haloalkaliphilic methanotrophic bacterium Methylomicrobium alcaliphilum 20Z.</title>
        <authorList>
            <person name="Vuilleumier S."/>
            <person name="Khmelenina V.N."/>
            <person name="Bringel F."/>
            <person name="Reshetnikov A.S."/>
            <person name="Lajus A."/>
            <person name="Mangenot S."/>
            <person name="Rouy Z."/>
            <person name="Op den Camp H.J."/>
            <person name="Jetten M.S."/>
            <person name="Dispirito A.A."/>
            <person name="Dunfield P."/>
            <person name="Klotz M.G."/>
            <person name="Semrau J.D."/>
            <person name="Stein L.Y."/>
            <person name="Barbe V."/>
            <person name="Medigue C."/>
            <person name="Trotsenko Y.A."/>
            <person name="Kalyuzhnaya M.G."/>
        </authorList>
    </citation>
    <scope>NUCLEOTIDE SEQUENCE [LARGE SCALE GENOMIC DNA]</scope>
    <source>
        <strain evidence="3">DSM 19304 / NCIMB 14124 / VKM B-2133 / 20Z</strain>
    </source>
</reference>
<dbReference type="HOGENOM" id="CLU_085088_0_0_6"/>
<dbReference type="AlphaFoldDB" id="G4T214"/>
<keyword evidence="1" id="KW-0175">Coiled coil</keyword>
<sequence length="247" mass="28479">MLLACLLFSTSVAAQRAVDQALQEQLSAQQQGAQVQKRIDKLDDQTQAMFDEYRNGAVRLEDLSAYVAQMERLVDDQKAEMHRKETQMRDIVEMQQQIVPFLQRMIDVLDEFVSLDSPFLPEERLQRLQQLKQMMHRSDVSVTEKYRRIMEAYRVEAEYGHTLESYQGALNGEGEPRSVEFLRLGRVGLYYLTLKGDEGGFWMPSEQKWLALDAAQRDSLEKAIRVAKKQTPPDLLMLPVVAPEVKP</sequence>
<evidence type="ECO:0000313" key="3">
    <source>
        <dbReference type="Proteomes" id="UP000008315"/>
    </source>
</evidence>
<dbReference type="PIRSF" id="PIRSF028069">
    <property type="entry name" value="UCP028069"/>
    <property type="match status" value="1"/>
</dbReference>
<name>G4T214_META2</name>
<keyword evidence="3" id="KW-1185">Reference proteome</keyword>
<evidence type="ECO:0000256" key="1">
    <source>
        <dbReference type="SAM" id="Coils"/>
    </source>
</evidence>
<protein>
    <recommendedName>
        <fullName evidence="4">TonB system biopolymer transport component</fullName>
    </recommendedName>
</protein>
<dbReference type="KEGG" id="mah:MEALZ_3022"/>
<gene>
    <name evidence="2" type="ordered locus">MEALZ_3022</name>
</gene>
<dbReference type="STRING" id="1091494.MEALZ_3022"/>
<feature type="coiled-coil region" evidence="1">
    <location>
        <begin position="60"/>
        <end position="87"/>
    </location>
</feature>